<dbReference type="EMBL" id="CAXIEN010000060">
    <property type="protein sequence ID" value="CAL1272377.1"/>
    <property type="molecule type" value="Genomic_DNA"/>
</dbReference>
<organism evidence="1 2">
    <name type="scientific">Larinioides sclopetarius</name>
    <dbReference type="NCBI Taxonomy" id="280406"/>
    <lineage>
        <taxon>Eukaryota</taxon>
        <taxon>Metazoa</taxon>
        <taxon>Ecdysozoa</taxon>
        <taxon>Arthropoda</taxon>
        <taxon>Chelicerata</taxon>
        <taxon>Arachnida</taxon>
        <taxon>Araneae</taxon>
        <taxon>Araneomorphae</taxon>
        <taxon>Entelegynae</taxon>
        <taxon>Araneoidea</taxon>
        <taxon>Araneidae</taxon>
        <taxon>Larinioides</taxon>
    </lineage>
</organism>
<gene>
    <name evidence="1" type="ORF">LARSCL_LOCUS6351</name>
</gene>
<accession>A0AAV1ZLI2</accession>
<dbReference type="Proteomes" id="UP001497382">
    <property type="component" value="Unassembled WGS sequence"/>
</dbReference>
<protein>
    <submittedName>
        <fullName evidence="1">Uncharacterized protein</fullName>
    </submittedName>
</protein>
<dbReference type="AlphaFoldDB" id="A0AAV1ZLI2"/>
<reference evidence="1 2" key="1">
    <citation type="submission" date="2024-04" db="EMBL/GenBank/DDBJ databases">
        <authorList>
            <person name="Rising A."/>
            <person name="Reimegard J."/>
            <person name="Sonavane S."/>
            <person name="Akerstrom W."/>
            <person name="Nylinder S."/>
            <person name="Hedman E."/>
            <person name="Kallberg Y."/>
        </authorList>
    </citation>
    <scope>NUCLEOTIDE SEQUENCE [LARGE SCALE GENOMIC DNA]</scope>
</reference>
<name>A0AAV1ZLI2_9ARAC</name>
<comment type="caution">
    <text evidence="1">The sequence shown here is derived from an EMBL/GenBank/DDBJ whole genome shotgun (WGS) entry which is preliminary data.</text>
</comment>
<evidence type="ECO:0000313" key="2">
    <source>
        <dbReference type="Proteomes" id="UP001497382"/>
    </source>
</evidence>
<keyword evidence="2" id="KW-1185">Reference proteome</keyword>
<proteinExistence type="predicted"/>
<sequence>MRSGEILFSIERVEMLDGLLLRQFRMSFVQFV</sequence>
<evidence type="ECO:0000313" key="1">
    <source>
        <dbReference type="EMBL" id="CAL1272377.1"/>
    </source>
</evidence>